<dbReference type="AlphaFoldDB" id="A0AAF3J5R5"/>
<proteinExistence type="predicted"/>
<keyword evidence="2" id="KW-0472">Membrane</keyword>
<evidence type="ECO:0000313" key="5">
    <source>
        <dbReference type="Proteomes" id="UP000887575"/>
    </source>
</evidence>
<organism evidence="5 6">
    <name type="scientific">Mesorhabditis belari</name>
    <dbReference type="NCBI Taxonomy" id="2138241"/>
    <lineage>
        <taxon>Eukaryota</taxon>
        <taxon>Metazoa</taxon>
        <taxon>Ecdysozoa</taxon>
        <taxon>Nematoda</taxon>
        <taxon>Chromadorea</taxon>
        <taxon>Rhabditida</taxon>
        <taxon>Rhabditina</taxon>
        <taxon>Rhabditomorpha</taxon>
        <taxon>Rhabditoidea</taxon>
        <taxon>Rhabditidae</taxon>
        <taxon>Mesorhabditinae</taxon>
        <taxon>Mesorhabditis</taxon>
    </lineage>
</organism>
<feature type="signal peptide" evidence="3">
    <location>
        <begin position="1"/>
        <end position="15"/>
    </location>
</feature>
<protein>
    <recommendedName>
        <fullName evidence="4">CUB domain-containing protein</fullName>
    </recommendedName>
</protein>
<evidence type="ECO:0000313" key="6">
    <source>
        <dbReference type="WBParaSite" id="MBELARI_LOCUS17924"/>
    </source>
</evidence>
<dbReference type="PANTHER" id="PTHR39385:SF2">
    <property type="entry name" value="SLIT-LIKE 3 PROTEIN"/>
    <property type="match status" value="1"/>
</dbReference>
<evidence type="ECO:0000259" key="4">
    <source>
        <dbReference type="SMART" id="SM00042"/>
    </source>
</evidence>
<dbReference type="Pfam" id="PF00431">
    <property type="entry name" value="CUB"/>
    <property type="match status" value="1"/>
</dbReference>
<feature type="transmembrane region" description="Helical" evidence="2">
    <location>
        <begin position="566"/>
        <end position="586"/>
    </location>
</feature>
<dbReference type="PANTHER" id="PTHR39385">
    <property type="entry name" value="PROTEIN CBG20422"/>
    <property type="match status" value="1"/>
</dbReference>
<name>A0AAF3J5R5_9BILA</name>
<accession>A0AAF3J5R5</accession>
<dbReference type="SUPFAM" id="SSF49854">
    <property type="entry name" value="Spermadhesin, CUB domain"/>
    <property type="match status" value="2"/>
</dbReference>
<feature type="domain" description="CUB" evidence="4">
    <location>
        <begin position="457"/>
        <end position="559"/>
    </location>
</feature>
<dbReference type="WBParaSite" id="MBELARI_LOCUS17924">
    <property type="protein sequence ID" value="MBELARI_LOCUS17924"/>
    <property type="gene ID" value="MBELARI_LOCUS17924"/>
</dbReference>
<feature type="chain" id="PRO_5041995411" description="CUB domain-containing protein" evidence="3">
    <location>
        <begin position="16"/>
        <end position="608"/>
    </location>
</feature>
<evidence type="ECO:0000256" key="2">
    <source>
        <dbReference type="SAM" id="Phobius"/>
    </source>
</evidence>
<dbReference type="InterPro" id="IPR035914">
    <property type="entry name" value="Sperma_CUB_dom_sf"/>
</dbReference>
<keyword evidence="1" id="KW-1015">Disulfide bond</keyword>
<keyword evidence="2" id="KW-1133">Transmembrane helix</keyword>
<sequence length="608" mass="70894">MYFILIFFYINSIYSATCFNETNESFLTLKHDSLILKNPEHPRYQDLEANCTWVIYPKANHILTINVRDVDLSSKHDYIKIEELVSINETEYQIPMAYINKQSVEDNDGTSELIFLYARALRIKLSHLEGFLRFHFMIRQQEENHLMDSCPKDVVIFASDESKMISTELKYSSSIEECQLLLVAPNGKSIELNTTGSWKYLFNDIAHLDRIKKISSCSESNESSLLTSFQTYSNQALLQICLNHNEDSMAYNFTVTAVNDRCTCEEHQLQLTSNQPISFLPTIFPSGTCQDLFCYLSLSTNPLPVSLPVVHINLTTFSIVIQTQDISTRQADETPRVLPPVFSVHYKAMEVFEFRLMSYPKECKCFPESEQFLIFNQPLNTSQRIQFNISESCELSLDDQFESRYEFSSDDFLEYVNQTQYIYVLFTTKPVPFKNLNIEMNLTIDWAEKKNCECGQRDHTIEDEPIFLVSPNFPQRYCNKMICQYFVDGPLDVTLQYEVIEFEMEDSDLLFISNLEEDIDVQEIRHAGQKNTSTSTFHIMFRTDGTDTFRGYKIKFWPIHQKRFNVLPILIVCLILVAVLAGVLFYKKQSNRRRRTLMVIPYNDDVER</sequence>
<keyword evidence="5" id="KW-1185">Reference proteome</keyword>
<dbReference type="Gene3D" id="2.60.120.290">
    <property type="entry name" value="Spermadhesin, CUB domain"/>
    <property type="match status" value="1"/>
</dbReference>
<dbReference type="Proteomes" id="UP000887575">
    <property type="component" value="Unassembled WGS sequence"/>
</dbReference>
<keyword evidence="2" id="KW-0812">Transmembrane</keyword>
<keyword evidence="3" id="KW-0732">Signal</keyword>
<dbReference type="InterPro" id="IPR000859">
    <property type="entry name" value="CUB_dom"/>
</dbReference>
<evidence type="ECO:0000256" key="1">
    <source>
        <dbReference type="ARBA" id="ARBA00023157"/>
    </source>
</evidence>
<reference evidence="6" key="1">
    <citation type="submission" date="2024-02" db="UniProtKB">
        <authorList>
            <consortium name="WormBaseParasite"/>
        </authorList>
    </citation>
    <scope>IDENTIFICATION</scope>
</reference>
<dbReference type="SMART" id="SM00042">
    <property type="entry name" value="CUB"/>
    <property type="match status" value="1"/>
</dbReference>
<evidence type="ECO:0000256" key="3">
    <source>
        <dbReference type="SAM" id="SignalP"/>
    </source>
</evidence>